<dbReference type="Proteomes" id="UP000007799">
    <property type="component" value="Unassembled WGS sequence"/>
</dbReference>
<evidence type="ECO:0000256" key="1">
    <source>
        <dbReference type="SAM" id="Phobius"/>
    </source>
</evidence>
<reference evidence="2" key="1">
    <citation type="submission" date="2009-08" db="EMBL/GenBank/DDBJ databases">
        <title>Annotation of Salpingoeca rosetta.</title>
        <authorList>
            <consortium name="The Broad Institute Genome Sequencing Platform"/>
            <person name="Russ C."/>
            <person name="Cuomo C."/>
            <person name="Burger G."/>
            <person name="Gray M.W."/>
            <person name="Holland P.W.H."/>
            <person name="King N."/>
            <person name="Lang F.B.F."/>
            <person name="Roger A.J."/>
            <person name="Ruiz-Trillo I."/>
            <person name="Young S.K."/>
            <person name="Zeng Q."/>
            <person name="Gargeya S."/>
            <person name="Alvarado L."/>
            <person name="Berlin A."/>
            <person name="Chapman S.B."/>
            <person name="Chen Z."/>
            <person name="Freedman E."/>
            <person name="Gellesch M."/>
            <person name="Goldberg J."/>
            <person name="Griggs A."/>
            <person name="Gujja S."/>
            <person name="Heilman E."/>
            <person name="Heiman D."/>
            <person name="Howarth C."/>
            <person name="Mehta T."/>
            <person name="Neiman D."/>
            <person name="Pearson M."/>
            <person name="Roberts A."/>
            <person name="Saif S."/>
            <person name="Shea T."/>
            <person name="Shenoy N."/>
            <person name="Sisk P."/>
            <person name="Stolte C."/>
            <person name="Sykes S."/>
            <person name="White J."/>
            <person name="Yandava C."/>
            <person name="Haas B."/>
            <person name="Nusbaum C."/>
            <person name="Birren B."/>
        </authorList>
    </citation>
    <scope>NUCLEOTIDE SEQUENCE [LARGE SCALE GENOMIC DNA]</scope>
    <source>
        <strain evidence="2">ATCC 50818</strain>
    </source>
</reference>
<accession>F2UIV0</accession>
<keyword evidence="1" id="KW-1133">Transmembrane helix</keyword>
<name>F2UIV0_SALR5</name>
<protein>
    <submittedName>
        <fullName evidence="2">Uncharacterized protein</fullName>
    </submittedName>
</protein>
<sequence>MSPFHESDQHQQHHQHLLCSLMGCPHACHSRSQTQFFLSAFPFLVLTCVTFHACLWCSCPTLSRVPAVLRFPCMCVCVFCSFVACLLACCFSSHIRLCFFSVFISCLTQPCPPLLPAAP</sequence>
<keyword evidence="1" id="KW-0812">Transmembrane</keyword>
<evidence type="ECO:0000313" key="3">
    <source>
        <dbReference type="Proteomes" id="UP000007799"/>
    </source>
</evidence>
<feature type="transmembrane region" description="Helical" evidence="1">
    <location>
        <begin position="71"/>
        <end position="95"/>
    </location>
</feature>
<keyword evidence="3" id="KW-1185">Reference proteome</keyword>
<proteinExistence type="predicted"/>
<dbReference type="EMBL" id="GL832976">
    <property type="protein sequence ID" value="EGD77149.1"/>
    <property type="molecule type" value="Genomic_DNA"/>
</dbReference>
<organism evidence="3">
    <name type="scientific">Salpingoeca rosetta (strain ATCC 50818 / BSB-021)</name>
    <dbReference type="NCBI Taxonomy" id="946362"/>
    <lineage>
        <taxon>Eukaryota</taxon>
        <taxon>Choanoflagellata</taxon>
        <taxon>Craspedida</taxon>
        <taxon>Salpingoecidae</taxon>
        <taxon>Salpingoeca</taxon>
    </lineage>
</organism>
<dbReference type="AlphaFoldDB" id="F2UIV0"/>
<evidence type="ECO:0000313" key="2">
    <source>
        <dbReference type="EMBL" id="EGD77149.1"/>
    </source>
</evidence>
<dbReference type="KEGG" id="sre:PTSG_12592"/>
<dbReference type="GeneID" id="16071550"/>
<keyword evidence="1" id="KW-0472">Membrane</keyword>
<gene>
    <name evidence="2" type="ORF">PTSG_12592</name>
</gene>
<feature type="transmembrane region" description="Helical" evidence="1">
    <location>
        <begin position="36"/>
        <end position="59"/>
    </location>
</feature>
<dbReference type="RefSeq" id="XP_004990988.1">
    <property type="nucleotide sequence ID" value="XM_004990931.1"/>
</dbReference>
<dbReference type="InParanoid" id="F2UIV0"/>